<dbReference type="EMBL" id="CDMC01000008">
    <property type="protein sequence ID" value="CEL06898.1"/>
    <property type="molecule type" value="Genomic_DNA"/>
</dbReference>
<protein>
    <submittedName>
        <fullName evidence="1">Uncharacterized protein</fullName>
    </submittedName>
</protein>
<name>A0A0U5G4B8_ASPCI</name>
<accession>A0A0U5G4B8</accession>
<reference evidence="2" key="1">
    <citation type="journal article" date="2016" name="Genome Announc.">
        <title>Draft genome sequences of fungus Aspergillus calidoustus.</title>
        <authorList>
            <person name="Horn F."/>
            <person name="Linde J."/>
            <person name="Mattern D.J."/>
            <person name="Walther G."/>
            <person name="Guthke R."/>
            <person name="Scherlach K."/>
            <person name="Martin K."/>
            <person name="Brakhage A.A."/>
            <person name="Petzke L."/>
            <person name="Valiante V."/>
        </authorList>
    </citation>
    <scope>NUCLEOTIDE SEQUENCE [LARGE SCALE GENOMIC DNA]</scope>
    <source>
        <strain evidence="2">SF006504</strain>
    </source>
</reference>
<evidence type="ECO:0000313" key="2">
    <source>
        <dbReference type="Proteomes" id="UP000054771"/>
    </source>
</evidence>
<keyword evidence="2" id="KW-1185">Reference proteome</keyword>
<proteinExistence type="predicted"/>
<organism evidence="1 2">
    <name type="scientific">Aspergillus calidoustus</name>
    <dbReference type="NCBI Taxonomy" id="454130"/>
    <lineage>
        <taxon>Eukaryota</taxon>
        <taxon>Fungi</taxon>
        <taxon>Dikarya</taxon>
        <taxon>Ascomycota</taxon>
        <taxon>Pezizomycotina</taxon>
        <taxon>Eurotiomycetes</taxon>
        <taxon>Eurotiomycetidae</taxon>
        <taxon>Eurotiales</taxon>
        <taxon>Aspergillaceae</taxon>
        <taxon>Aspergillus</taxon>
        <taxon>Aspergillus subgen. Nidulantes</taxon>
    </lineage>
</organism>
<gene>
    <name evidence="1" type="ORF">ASPCAL10067</name>
</gene>
<dbReference type="Proteomes" id="UP000054771">
    <property type="component" value="Unassembled WGS sequence"/>
</dbReference>
<evidence type="ECO:0000313" key="1">
    <source>
        <dbReference type="EMBL" id="CEL06898.1"/>
    </source>
</evidence>
<dbReference type="AlphaFoldDB" id="A0A0U5G4B8"/>
<sequence>MPSASTTRFKCAYKHQVRIEYSKCLLDAKRQKRISQKLFGLLRKPRWSLLRSLNFQIDSDVRADLADSRECLSFLL</sequence>